<proteinExistence type="predicted"/>
<evidence type="ECO:0000313" key="1">
    <source>
        <dbReference type="EMBL" id="ETO20925.1"/>
    </source>
</evidence>
<protein>
    <submittedName>
        <fullName evidence="1">Uncharacterized protein</fullName>
    </submittedName>
</protein>
<dbReference type="Proteomes" id="UP000023152">
    <property type="component" value="Unassembled WGS sequence"/>
</dbReference>
<dbReference type="EMBL" id="ASPP01012100">
    <property type="protein sequence ID" value="ETO20925.1"/>
    <property type="molecule type" value="Genomic_DNA"/>
</dbReference>
<sequence length="354" mass="40707">MAFFSKGFRRLYHFSSNVSWNDRLRWFTYFNIHQQRKIPTIFISSAMLTNIVLRAMQYKIVRAEDITTLVEDILTKSHLESQQKVEGYSEIAKFCDVFFLLPVLCILNSYNLKSKTDLRITLLLILSIVAMTPLLNGTISPNSKIYEFDENMNLSSIRQSKTRATNDHKISVKSQSAKRIVVCDGRLSGLIGRNLVGAIDFSVKRQTSDQTRNDANDPRPYTWTCSFGKYKIGPLNCSTQIKLLPTKSRMNKVFAMSKGNHMLCLCGNNFLFHQNNNFQINIYSFKLLLYCKYQSIRFPIVGLLTSCCTCYKKKSGLKTQEIYWSGNKSFSCSSNKKNTLKKKKTLPLKQNTDI</sequence>
<dbReference type="AlphaFoldDB" id="X6N3S9"/>
<keyword evidence="2" id="KW-1185">Reference proteome</keyword>
<gene>
    <name evidence="1" type="ORF">RFI_16278</name>
</gene>
<comment type="caution">
    <text evidence="1">The sequence shown here is derived from an EMBL/GenBank/DDBJ whole genome shotgun (WGS) entry which is preliminary data.</text>
</comment>
<accession>X6N3S9</accession>
<name>X6N3S9_RETFI</name>
<reference evidence="1 2" key="1">
    <citation type="journal article" date="2013" name="Curr. Biol.">
        <title>The Genome of the Foraminiferan Reticulomyxa filosa.</title>
        <authorList>
            <person name="Glockner G."/>
            <person name="Hulsmann N."/>
            <person name="Schleicher M."/>
            <person name="Noegel A.A."/>
            <person name="Eichinger L."/>
            <person name="Gallinger C."/>
            <person name="Pawlowski J."/>
            <person name="Sierra R."/>
            <person name="Euteneuer U."/>
            <person name="Pillet L."/>
            <person name="Moustafa A."/>
            <person name="Platzer M."/>
            <person name="Groth M."/>
            <person name="Szafranski K."/>
            <person name="Schliwa M."/>
        </authorList>
    </citation>
    <scope>NUCLEOTIDE SEQUENCE [LARGE SCALE GENOMIC DNA]</scope>
</reference>
<evidence type="ECO:0000313" key="2">
    <source>
        <dbReference type="Proteomes" id="UP000023152"/>
    </source>
</evidence>
<organism evidence="1 2">
    <name type="scientific">Reticulomyxa filosa</name>
    <dbReference type="NCBI Taxonomy" id="46433"/>
    <lineage>
        <taxon>Eukaryota</taxon>
        <taxon>Sar</taxon>
        <taxon>Rhizaria</taxon>
        <taxon>Retaria</taxon>
        <taxon>Foraminifera</taxon>
        <taxon>Monothalamids</taxon>
        <taxon>Reticulomyxidae</taxon>
        <taxon>Reticulomyxa</taxon>
    </lineage>
</organism>